<accession>A0A1H1NBN6</accession>
<dbReference type="Pfam" id="PF05378">
    <property type="entry name" value="Hydant_A_N"/>
    <property type="match status" value="1"/>
</dbReference>
<evidence type="ECO:0000313" key="4">
    <source>
        <dbReference type="EMBL" id="SDR96363.1"/>
    </source>
</evidence>
<reference evidence="5" key="1">
    <citation type="submission" date="2016-10" db="EMBL/GenBank/DDBJ databases">
        <authorList>
            <person name="Varghese N."/>
            <person name="Submissions S."/>
        </authorList>
    </citation>
    <scope>NUCLEOTIDE SEQUENCE [LARGE SCALE GENOMIC DNA]</scope>
    <source>
        <strain evidence="5">GAS369</strain>
    </source>
</reference>
<dbReference type="EMBL" id="LT629750">
    <property type="protein sequence ID" value="SDR96363.1"/>
    <property type="molecule type" value="Genomic_DNA"/>
</dbReference>
<dbReference type="PANTHER" id="PTHR11365">
    <property type="entry name" value="5-OXOPROLINASE RELATED"/>
    <property type="match status" value="1"/>
</dbReference>
<evidence type="ECO:0000259" key="3">
    <source>
        <dbReference type="Pfam" id="PF19278"/>
    </source>
</evidence>
<dbReference type="InterPro" id="IPR008040">
    <property type="entry name" value="Hydant_A_N"/>
</dbReference>
<organism evidence="4 5">
    <name type="scientific">Bradyrhizobium canariense</name>
    <dbReference type="NCBI Taxonomy" id="255045"/>
    <lineage>
        <taxon>Bacteria</taxon>
        <taxon>Pseudomonadati</taxon>
        <taxon>Pseudomonadota</taxon>
        <taxon>Alphaproteobacteria</taxon>
        <taxon>Hyphomicrobiales</taxon>
        <taxon>Nitrobacteraceae</taxon>
        <taxon>Bradyrhizobium</taxon>
    </lineage>
</organism>
<dbReference type="InterPro" id="IPR043129">
    <property type="entry name" value="ATPase_NBD"/>
</dbReference>
<dbReference type="AlphaFoldDB" id="A0A1H1NBN6"/>
<dbReference type="InterPro" id="IPR049517">
    <property type="entry name" value="ACX-like_C"/>
</dbReference>
<name>A0A1H1NBN6_9BRAD</name>
<dbReference type="Pfam" id="PF01968">
    <property type="entry name" value="Hydantoinase_A"/>
    <property type="match status" value="1"/>
</dbReference>
<gene>
    <name evidence="4" type="ORF">SAMN05444158_0562</name>
</gene>
<evidence type="ECO:0000259" key="2">
    <source>
        <dbReference type="Pfam" id="PF05378"/>
    </source>
</evidence>
<protein>
    <submittedName>
        <fullName evidence="4">N-methylhydantoinase A</fullName>
    </submittedName>
</protein>
<feature type="domain" description="Hydantoinase/oxoprolinase N-terminal" evidence="2">
    <location>
        <begin position="10"/>
        <end position="182"/>
    </location>
</feature>
<proteinExistence type="predicted"/>
<dbReference type="Pfam" id="PF19278">
    <property type="entry name" value="Hydant_A_C"/>
    <property type="match status" value="1"/>
</dbReference>
<evidence type="ECO:0000313" key="5">
    <source>
        <dbReference type="Proteomes" id="UP000243904"/>
    </source>
</evidence>
<dbReference type="GO" id="GO:0005829">
    <property type="term" value="C:cytosol"/>
    <property type="evidence" value="ECO:0007669"/>
    <property type="project" value="TreeGrafter"/>
</dbReference>
<dbReference type="InterPro" id="IPR002821">
    <property type="entry name" value="Hydantoinase_A"/>
</dbReference>
<dbReference type="InterPro" id="IPR045079">
    <property type="entry name" value="Oxoprolinase-like"/>
</dbReference>
<sequence>MRSDDQSISVGVDVGGTFTDLVVYDARTSEVRTAKVLTTPRDIPAGIFQSFDQVSAKLSEAQYVKHGTTTAINTALERSGAKTALITTRGFRDILELGRGNRPDSFNLFYQRLPPLVPRDLRFEISARMDGQGNEIAPVLFDELDGILRELTAQGVEAIAVCLLHAYRNPQHERAVGEHLRSRSSHFVSLSHELSREWREHERTSTAVANAYVGPRMERYLESLQARLTKAGLGGTLLLMESNGGVMTGELAAQHPVYLLESGPVAGAVAAAALTRKLGYDNAISFDMGGTTAKCTLINKGRIEIADIYYVGGYEQGYPVQVPVVDIIEVGAGGGSIAYLDPAGSLKVGPRSAGAEPGPVCYGRGGTEPTITDANAALGRLAPSGLLGGEMALDTEAAKRAIHDKIAAPLGLPDVQIASGIIRLAVVTMSAAVRRISIERGHDPRDFVLIVSGGAGPLHASAIARELSIPTVLVPPLPGHFSAWGMLLADIRFDNAQTYIADLETADNLDIEAQFRSMEEAARKRLRDAAPRLETIEISRFIDVRYAGQEHTVRVPAPRGFSSADAKAVLHKTFMEMYAQRYGHADPRGKLQLVTLRVVLDGLVDKPRLESFRPKATAPAKPVATRQAFFDESGWVDCPVYQREAFAAGQKFAGPTIVVETGSTTVIAPGDRGEIDDLGNLIIHVASRHTVSDRQPEKAGAEAQ</sequence>
<dbReference type="SUPFAM" id="SSF53067">
    <property type="entry name" value="Actin-like ATPase domain"/>
    <property type="match status" value="1"/>
</dbReference>
<keyword evidence="5" id="KW-1185">Reference proteome</keyword>
<dbReference type="Proteomes" id="UP000243904">
    <property type="component" value="Chromosome I"/>
</dbReference>
<dbReference type="GO" id="GO:0006749">
    <property type="term" value="P:glutathione metabolic process"/>
    <property type="evidence" value="ECO:0007669"/>
    <property type="project" value="TreeGrafter"/>
</dbReference>
<evidence type="ECO:0000259" key="1">
    <source>
        <dbReference type="Pfam" id="PF01968"/>
    </source>
</evidence>
<feature type="domain" description="Hydantoinase A/oxoprolinase" evidence="1">
    <location>
        <begin position="203"/>
        <end position="494"/>
    </location>
</feature>
<dbReference type="PANTHER" id="PTHR11365:SF23">
    <property type="entry name" value="HYPOTHETICAL 5-OXOPROLINASE (EUROFUNG)-RELATED"/>
    <property type="match status" value="1"/>
</dbReference>
<feature type="domain" description="Acetophenone carboxylase-like C-terminal" evidence="3">
    <location>
        <begin position="510"/>
        <end position="677"/>
    </location>
</feature>
<dbReference type="GO" id="GO:0017168">
    <property type="term" value="F:5-oxoprolinase (ATP-hydrolyzing) activity"/>
    <property type="evidence" value="ECO:0007669"/>
    <property type="project" value="TreeGrafter"/>
</dbReference>